<keyword evidence="2" id="KW-1185">Reference proteome</keyword>
<evidence type="ECO:0000313" key="1">
    <source>
        <dbReference type="EMBL" id="GAA4121938.1"/>
    </source>
</evidence>
<comment type="caution">
    <text evidence="1">The sequence shown here is derived from an EMBL/GenBank/DDBJ whole genome shotgun (WGS) entry which is preliminary data.</text>
</comment>
<protein>
    <submittedName>
        <fullName evidence="1">Uncharacterized protein</fullName>
    </submittedName>
</protein>
<dbReference type="Proteomes" id="UP001501495">
    <property type="component" value="Unassembled WGS sequence"/>
</dbReference>
<dbReference type="RefSeq" id="WP_344734000.1">
    <property type="nucleotide sequence ID" value="NZ_BAAAZH010000020.1"/>
</dbReference>
<accession>A0ABP7XMU8</accession>
<reference evidence="2" key="1">
    <citation type="journal article" date="2019" name="Int. J. Syst. Evol. Microbiol.">
        <title>The Global Catalogue of Microorganisms (GCM) 10K type strain sequencing project: providing services to taxonomists for standard genome sequencing and annotation.</title>
        <authorList>
            <consortium name="The Broad Institute Genomics Platform"/>
            <consortium name="The Broad Institute Genome Sequencing Center for Infectious Disease"/>
            <person name="Wu L."/>
            <person name="Ma J."/>
        </authorList>
    </citation>
    <scope>NUCLEOTIDE SEQUENCE [LARGE SCALE GENOMIC DNA]</scope>
    <source>
        <strain evidence="2">JCM 16703</strain>
    </source>
</reference>
<name>A0ABP7XMU8_9ACTN</name>
<dbReference type="EMBL" id="BAAAZH010000020">
    <property type="protein sequence ID" value="GAA4121938.1"/>
    <property type="molecule type" value="Genomic_DNA"/>
</dbReference>
<sequence>MENPTSAARSFDLHTAPRADLKTRHSQALAKLMAEREDLRGINGFADMIDDSLRWTA</sequence>
<organism evidence="1 2">
    <name type="scientific">Nocardioides fonticola</name>
    <dbReference type="NCBI Taxonomy" id="450363"/>
    <lineage>
        <taxon>Bacteria</taxon>
        <taxon>Bacillati</taxon>
        <taxon>Actinomycetota</taxon>
        <taxon>Actinomycetes</taxon>
        <taxon>Propionibacteriales</taxon>
        <taxon>Nocardioidaceae</taxon>
        <taxon>Nocardioides</taxon>
    </lineage>
</organism>
<evidence type="ECO:0000313" key="2">
    <source>
        <dbReference type="Proteomes" id="UP001501495"/>
    </source>
</evidence>
<proteinExistence type="predicted"/>
<gene>
    <name evidence="1" type="ORF">GCM10022215_27320</name>
</gene>